<keyword evidence="1" id="KW-0456">Lyase</keyword>
<evidence type="ECO:0000256" key="2">
    <source>
        <dbReference type="SAM" id="MobiDB-lite"/>
    </source>
</evidence>
<feature type="region of interest" description="Disordered" evidence="2">
    <location>
        <begin position="300"/>
        <end position="338"/>
    </location>
</feature>
<keyword evidence="4" id="KW-0378">Hydrolase</keyword>
<proteinExistence type="predicted"/>
<keyword evidence="5" id="KW-1185">Reference proteome</keyword>
<dbReference type="InterPro" id="IPR032466">
    <property type="entry name" value="Metal_Hydrolase"/>
</dbReference>
<dbReference type="InterPro" id="IPR006680">
    <property type="entry name" value="Amidohydro-rel"/>
</dbReference>
<evidence type="ECO:0000313" key="4">
    <source>
        <dbReference type="EMBL" id="MDQ0644965.1"/>
    </source>
</evidence>
<protein>
    <submittedName>
        <fullName evidence="4">TIM-barrel fold metal-dependent hydrolase</fullName>
    </submittedName>
</protein>
<name>A0ABU0PCB6_9MICO</name>
<feature type="compositionally biased region" description="Basic and acidic residues" evidence="2">
    <location>
        <begin position="306"/>
        <end position="317"/>
    </location>
</feature>
<reference evidence="4 5" key="1">
    <citation type="submission" date="2023-07" db="EMBL/GenBank/DDBJ databases">
        <title>Comparative genomics of wheat-associated soil bacteria to identify genetic determinants of phenazine resistance.</title>
        <authorList>
            <person name="Mouncey N."/>
        </authorList>
    </citation>
    <scope>NUCLEOTIDE SEQUENCE [LARGE SCALE GENOMIC DNA]</scope>
    <source>
        <strain evidence="4 5">W2I7</strain>
    </source>
</reference>
<dbReference type="EMBL" id="JAUSXK010000001">
    <property type="protein sequence ID" value="MDQ0644965.1"/>
    <property type="molecule type" value="Genomic_DNA"/>
</dbReference>
<evidence type="ECO:0000313" key="5">
    <source>
        <dbReference type="Proteomes" id="UP001239085"/>
    </source>
</evidence>
<dbReference type="GO" id="GO:0016787">
    <property type="term" value="F:hydrolase activity"/>
    <property type="evidence" value="ECO:0007669"/>
    <property type="project" value="UniProtKB-KW"/>
</dbReference>
<evidence type="ECO:0000259" key="3">
    <source>
        <dbReference type="Pfam" id="PF04909"/>
    </source>
</evidence>
<gene>
    <name evidence="4" type="ORF">QFZ46_003125</name>
</gene>
<dbReference type="PANTHER" id="PTHR21240">
    <property type="entry name" value="2-AMINO-3-CARBOXYLMUCONATE-6-SEMIALDEHYDE DECARBOXYLASE"/>
    <property type="match status" value="1"/>
</dbReference>
<sequence>MIIDTHVHPTNLVDEAWRHTGTPFTGERAIEMMDGPFYVNGKPRRVDVSCIMPPPGNTAWREGNKTGREGIREYMSYVTELTQQYPDRFVGQFIYNPRFGPENGAAELEFHVKEHGYKMLKLHANMHSYRPDRALDWLRPAMRKCAELGVTVLIHTGDGPYSIPTQFYPIIREFPDVNFIIGHFGVQTGGVYCFEAFWMIQDSPNVYGESGWLLQSRIVEFAKEMRKSRLVFGTDSPPNEPGMWARELEVLGHKPPQGLNTSEDDLEGYFGNNMAKLLGLQPTPPPKDVAEAEAYLRGEIPQASADNRHADHYRGYEPDSWADDSSPAEIEARAGALA</sequence>
<dbReference type="Pfam" id="PF04909">
    <property type="entry name" value="Amidohydro_2"/>
    <property type="match status" value="1"/>
</dbReference>
<evidence type="ECO:0000256" key="1">
    <source>
        <dbReference type="ARBA" id="ARBA00023239"/>
    </source>
</evidence>
<organism evidence="4 5">
    <name type="scientific">Microbacterium murale</name>
    <dbReference type="NCBI Taxonomy" id="1081040"/>
    <lineage>
        <taxon>Bacteria</taxon>
        <taxon>Bacillati</taxon>
        <taxon>Actinomycetota</taxon>
        <taxon>Actinomycetes</taxon>
        <taxon>Micrococcales</taxon>
        <taxon>Microbacteriaceae</taxon>
        <taxon>Microbacterium</taxon>
    </lineage>
</organism>
<dbReference type="Gene3D" id="3.20.20.140">
    <property type="entry name" value="Metal-dependent hydrolases"/>
    <property type="match status" value="1"/>
</dbReference>
<dbReference type="InterPro" id="IPR032465">
    <property type="entry name" value="ACMSD"/>
</dbReference>
<accession>A0ABU0PCB6</accession>
<feature type="domain" description="Amidohydrolase-related" evidence="3">
    <location>
        <begin position="3"/>
        <end position="280"/>
    </location>
</feature>
<dbReference type="Proteomes" id="UP001239085">
    <property type="component" value="Unassembled WGS sequence"/>
</dbReference>
<comment type="caution">
    <text evidence="4">The sequence shown here is derived from an EMBL/GenBank/DDBJ whole genome shotgun (WGS) entry which is preliminary data.</text>
</comment>
<dbReference type="SUPFAM" id="SSF51556">
    <property type="entry name" value="Metallo-dependent hydrolases"/>
    <property type="match status" value="1"/>
</dbReference>
<dbReference type="RefSeq" id="WP_307363144.1">
    <property type="nucleotide sequence ID" value="NZ_JAUSXK010000001.1"/>
</dbReference>